<dbReference type="RefSeq" id="WP_223193780.1">
    <property type="nucleotide sequence ID" value="NZ_CBCSDF010000015.1"/>
</dbReference>
<dbReference type="Pfam" id="PF01633">
    <property type="entry name" value="Choline_kinase"/>
    <property type="match status" value="1"/>
</dbReference>
<organism evidence="1 2">
    <name type="scientific">Pseudoalteromonas maricaloris</name>
    <dbReference type="NCBI Taxonomy" id="184924"/>
    <lineage>
        <taxon>Bacteria</taxon>
        <taxon>Pseudomonadati</taxon>
        <taxon>Pseudomonadota</taxon>
        <taxon>Gammaproteobacteria</taxon>
        <taxon>Alteromonadales</taxon>
        <taxon>Pseudoalteromonadaceae</taxon>
        <taxon>Pseudoalteromonas</taxon>
    </lineage>
</organism>
<keyword evidence="2" id="KW-1185">Reference proteome</keyword>
<evidence type="ECO:0000313" key="1">
    <source>
        <dbReference type="EMBL" id="WOX28099.1"/>
    </source>
</evidence>
<dbReference type="InterPro" id="IPR052077">
    <property type="entry name" value="CcrZ_PhaseVar_Mediator"/>
</dbReference>
<protein>
    <submittedName>
        <fullName evidence="1">Phosphotransferase</fullName>
    </submittedName>
</protein>
<name>A0ABZ0M909_9GAMM</name>
<accession>A0ABZ0M909</accession>
<sequence>MKLSKERRLQHSELEKLKVKVDTVFKVSAERLEKLTKGVSNNNYLMVSKGESYLLKCYSHGIPTEALKAQNELAQQGITSKVLQYDLRTRMALFTFMPEVCAEPKLNIALLAQVIQVHSLELEVYEVLDLVGYVQAIDEKLRHLVDIEWLIESLASLPVDQAFCHNDLVMSNIIQSPEGIRLIDFEYACHSDIFFDLAALVCSFSCGVEAALTVVESYFSLKRQAMPSYAQAKLTVFCQIYLIVSIQWYEQRGVMIEAEKLRQLLKQWIL</sequence>
<proteinExistence type="predicted"/>
<dbReference type="Proteomes" id="UP001304419">
    <property type="component" value="Chromosome 1"/>
</dbReference>
<evidence type="ECO:0000313" key="2">
    <source>
        <dbReference type="Proteomes" id="UP001304419"/>
    </source>
</evidence>
<reference evidence="1 2" key="1">
    <citation type="submission" date="2023-10" db="EMBL/GenBank/DDBJ databases">
        <title>To unveil natural product biosynthetic capacity in Pseudoalteromonas.</title>
        <authorList>
            <person name="Wang J."/>
        </authorList>
    </citation>
    <scope>NUCLEOTIDE SEQUENCE [LARGE SCALE GENOMIC DNA]</scope>
    <source>
        <strain evidence="1 2">DSM 15914</strain>
    </source>
</reference>
<dbReference type="Gene3D" id="3.90.1200.10">
    <property type="match status" value="1"/>
</dbReference>
<dbReference type="PANTHER" id="PTHR40086:SF1">
    <property type="entry name" value="CELL CYCLE REGULATOR CCRZ"/>
    <property type="match status" value="1"/>
</dbReference>
<dbReference type="SUPFAM" id="SSF56112">
    <property type="entry name" value="Protein kinase-like (PK-like)"/>
    <property type="match status" value="1"/>
</dbReference>
<dbReference type="InterPro" id="IPR011009">
    <property type="entry name" value="Kinase-like_dom_sf"/>
</dbReference>
<dbReference type="PANTHER" id="PTHR40086">
    <property type="entry name" value="PHOSPHOTRANSFERASE YTMP-RELATED"/>
    <property type="match status" value="1"/>
</dbReference>
<dbReference type="EMBL" id="CP137578">
    <property type="protein sequence ID" value="WOX28099.1"/>
    <property type="molecule type" value="Genomic_DNA"/>
</dbReference>
<gene>
    <name evidence="1" type="ORF">R5H13_15920</name>
</gene>